<sequence>MGPLSRRVATGFGTPSETGRSFFQKSRNRWRGGRSLLVRDGHGTGP</sequence>
<feature type="compositionally biased region" description="Polar residues" evidence="1">
    <location>
        <begin position="13"/>
        <end position="25"/>
    </location>
</feature>
<protein>
    <submittedName>
        <fullName evidence="2">Predicted protein</fullName>
    </submittedName>
</protein>
<dbReference type="AlphaFoldDB" id="D6AG59"/>
<accession>D6AG59</accession>
<dbReference type="EMBL" id="DS999644">
    <property type="protein sequence ID" value="EFE74891.2"/>
    <property type="molecule type" value="Genomic_DNA"/>
</dbReference>
<proteinExistence type="predicted"/>
<evidence type="ECO:0000313" key="3">
    <source>
        <dbReference type="Proteomes" id="UP000003986"/>
    </source>
</evidence>
<feature type="region of interest" description="Disordered" evidence="1">
    <location>
        <begin position="1"/>
        <end position="28"/>
    </location>
</feature>
<reference evidence="3" key="1">
    <citation type="submission" date="2008-10" db="EMBL/GenBank/DDBJ databases">
        <authorList>
            <person name="Molnar K."/>
        </authorList>
    </citation>
    <scope>NUCLEOTIDE SEQUENCE [LARGE SCALE GENOMIC DNA]</scope>
    <source>
        <strain evidence="3">NRRL 15998</strain>
    </source>
</reference>
<organism evidence="2 3">
    <name type="scientific">Streptomyces filamentosus NRRL 15998</name>
    <dbReference type="NCBI Taxonomy" id="457431"/>
    <lineage>
        <taxon>Bacteria</taxon>
        <taxon>Bacillati</taxon>
        <taxon>Actinomycetota</taxon>
        <taxon>Actinomycetes</taxon>
        <taxon>Kitasatosporales</taxon>
        <taxon>Streptomycetaceae</taxon>
        <taxon>Streptomyces</taxon>
    </lineage>
</organism>
<evidence type="ECO:0000313" key="2">
    <source>
        <dbReference type="EMBL" id="EFE74891.2"/>
    </source>
</evidence>
<dbReference type="Proteomes" id="UP000003986">
    <property type="component" value="Unassembled WGS sequence"/>
</dbReference>
<gene>
    <name evidence="2" type="ORF">SSGG_02257</name>
</gene>
<reference evidence="3" key="2">
    <citation type="submission" date="2008-12" db="EMBL/GenBank/DDBJ databases">
        <title>Annotation of Streptomyces roseosporus strain NRRL 15998.</title>
        <authorList>
            <consortium name="The Broad Institute Genome Sequencing Platform"/>
            <consortium name="Broad Institute Microbial Sequencing Center"/>
            <person name="Fischbach M."/>
            <person name="Ward D."/>
            <person name="Young S."/>
            <person name="Kodira C.D."/>
            <person name="Zeng Q."/>
            <person name="Koehrsen M."/>
            <person name="Godfrey P."/>
            <person name="Alvarado L."/>
            <person name="Berlin A.M."/>
            <person name="Borenstein D."/>
            <person name="Chen Z."/>
            <person name="Engels R."/>
            <person name="Freedman E."/>
            <person name="Gellesch M."/>
            <person name="Goldberg J."/>
            <person name="Griggs A."/>
            <person name="Gujja S."/>
            <person name="Heiman D.I."/>
            <person name="Hepburn T.A."/>
            <person name="Howarth C."/>
            <person name="Jen D."/>
            <person name="Larson L."/>
            <person name="Lewis B."/>
            <person name="Mehta T."/>
            <person name="Park D."/>
            <person name="Pearson M."/>
            <person name="Roberts A."/>
            <person name="Saif S."/>
            <person name="Shea T.D."/>
            <person name="Shenoy N."/>
            <person name="Sisk P."/>
            <person name="Stolte C."/>
            <person name="Sykes S.N."/>
            <person name="Walk T."/>
            <person name="White J."/>
            <person name="Yandava C."/>
            <person name="Straight P."/>
            <person name="Clardy J."/>
            <person name="Hung D."/>
            <person name="Kolter R."/>
            <person name="Mekalanos J."/>
            <person name="Walker S."/>
            <person name="Walsh C.T."/>
            <person name="Wieland B.L.C."/>
            <person name="Ilzarbe M."/>
            <person name="Galagan J."/>
            <person name="Nusbaum C."/>
            <person name="Birren B."/>
        </authorList>
    </citation>
    <scope>NUCLEOTIDE SEQUENCE [LARGE SCALE GENOMIC DNA]</scope>
    <source>
        <strain evidence="3">NRRL 15998</strain>
    </source>
</reference>
<name>D6AG59_STRFL</name>
<evidence type="ECO:0000256" key="1">
    <source>
        <dbReference type="SAM" id="MobiDB-lite"/>
    </source>
</evidence>